<feature type="signal peptide" evidence="2">
    <location>
        <begin position="1"/>
        <end position="17"/>
    </location>
</feature>
<dbReference type="EMBL" id="NMPR01000080">
    <property type="protein sequence ID" value="KAA8631309.1"/>
    <property type="molecule type" value="Genomic_DNA"/>
</dbReference>
<feature type="region of interest" description="Disordered" evidence="1">
    <location>
        <begin position="71"/>
        <end position="103"/>
    </location>
</feature>
<dbReference type="Proteomes" id="UP000433876">
    <property type="component" value="Unassembled WGS sequence"/>
</dbReference>
<evidence type="ECO:0000313" key="3">
    <source>
        <dbReference type="EMBL" id="KAA8631309.1"/>
    </source>
</evidence>
<dbReference type="AlphaFoldDB" id="A0A8S8ZPC1"/>
<feature type="chain" id="PRO_5035896051" evidence="2">
    <location>
        <begin position="18"/>
        <end position="298"/>
    </location>
</feature>
<feature type="compositionally biased region" description="Polar residues" evidence="1">
    <location>
        <begin position="71"/>
        <end position="81"/>
    </location>
</feature>
<feature type="compositionally biased region" description="Basic and acidic residues" evidence="1">
    <location>
        <begin position="83"/>
        <end position="92"/>
    </location>
</feature>
<organism evidence="3 4">
    <name type="scientific">Sordaria macrospora</name>
    <dbReference type="NCBI Taxonomy" id="5147"/>
    <lineage>
        <taxon>Eukaryota</taxon>
        <taxon>Fungi</taxon>
        <taxon>Dikarya</taxon>
        <taxon>Ascomycota</taxon>
        <taxon>Pezizomycotina</taxon>
        <taxon>Sordariomycetes</taxon>
        <taxon>Sordariomycetidae</taxon>
        <taxon>Sordariales</taxon>
        <taxon>Sordariaceae</taxon>
        <taxon>Sordaria</taxon>
    </lineage>
</organism>
<name>A0A8S8ZPC1_SORMA</name>
<keyword evidence="2" id="KW-0732">Signal</keyword>
<evidence type="ECO:0000256" key="2">
    <source>
        <dbReference type="SAM" id="SignalP"/>
    </source>
</evidence>
<comment type="caution">
    <text evidence="3">The sequence shown here is derived from an EMBL/GenBank/DDBJ whole genome shotgun (WGS) entry which is preliminary data.</text>
</comment>
<protein>
    <submittedName>
        <fullName evidence="3">Uncharacterized protein</fullName>
    </submittedName>
</protein>
<evidence type="ECO:0000313" key="4">
    <source>
        <dbReference type="Proteomes" id="UP000433876"/>
    </source>
</evidence>
<sequence length="298" mass="31328">MKQVLVMLLALAATSLAEYATPISTTGYVHSHPNCTTTVFTTITPKPSIQTAFTTSTITITITNTLPITGKSTSIDSSTRSQLRREHSHSDLPSRSLTSAKIPYPTTNNTISTSYNTTTHPHHTSFPCHTKIIKTIISPSTITTTSTLTVTTTLTPSSSCTPGVCGTYTFTPCPSAPLGDCLCGLDPDGQVFCSLDDWCQNEIGCDTNAECLTPEGLQTGEGFRCLVGSCCDNEVVDDGQGGGSVVKKKGKCVKEKGAVCLNEAVAVQGVLRLRRVSRVVKIAAADGGGKGRSNGGRC</sequence>
<gene>
    <name evidence="3" type="ORF">SMACR_12854</name>
</gene>
<proteinExistence type="predicted"/>
<evidence type="ECO:0000256" key="1">
    <source>
        <dbReference type="SAM" id="MobiDB-lite"/>
    </source>
</evidence>
<reference evidence="3 4" key="1">
    <citation type="submission" date="2017-07" db="EMBL/GenBank/DDBJ databases">
        <title>Genome sequence of the Sordaria macrospora wild type strain R19027.</title>
        <authorList>
            <person name="Nowrousian M."/>
            <person name="Teichert I."/>
            <person name="Kueck U."/>
        </authorList>
    </citation>
    <scope>NUCLEOTIDE SEQUENCE [LARGE SCALE GENOMIC DNA]</scope>
    <source>
        <strain evidence="3 4">R19027</strain>
        <tissue evidence="3">Mycelium</tissue>
    </source>
</reference>
<accession>A0A8S8ZPC1</accession>